<evidence type="ECO:0000313" key="3">
    <source>
        <dbReference type="Proteomes" id="UP000033483"/>
    </source>
</evidence>
<dbReference type="PANTHER" id="PTHR13847:SF279">
    <property type="entry name" value="FAD DEPENDENT OXIDOREDUCTASE DOMAIN-CONTAINING PROTEIN-RELATED"/>
    <property type="match status" value="1"/>
</dbReference>
<dbReference type="Pfam" id="PF01266">
    <property type="entry name" value="DAO"/>
    <property type="match status" value="1"/>
</dbReference>
<dbReference type="Gene3D" id="3.30.9.10">
    <property type="entry name" value="D-Amino Acid Oxidase, subunit A, domain 2"/>
    <property type="match status" value="1"/>
</dbReference>
<gene>
    <name evidence="2" type="ORF">TD95_000857</name>
</gene>
<evidence type="ECO:0000259" key="1">
    <source>
        <dbReference type="Pfam" id="PF01266"/>
    </source>
</evidence>
<proteinExistence type="predicted"/>
<dbReference type="EMBL" id="LAEV01000350">
    <property type="protein sequence ID" value="KKA30621.1"/>
    <property type="molecule type" value="Genomic_DNA"/>
</dbReference>
<feature type="domain" description="FAD dependent oxidoreductase" evidence="1">
    <location>
        <begin position="36"/>
        <end position="414"/>
    </location>
</feature>
<comment type="caution">
    <text evidence="2">The sequence shown here is derived from an EMBL/GenBank/DDBJ whole genome shotgun (WGS) entry which is preliminary data.</text>
</comment>
<dbReference type="GO" id="GO:0005737">
    <property type="term" value="C:cytoplasm"/>
    <property type="evidence" value="ECO:0007669"/>
    <property type="project" value="TreeGrafter"/>
</dbReference>
<dbReference type="PANTHER" id="PTHR13847">
    <property type="entry name" value="SARCOSINE DEHYDROGENASE-RELATED"/>
    <property type="match status" value="1"/>
</dbReference>
<name>A0A0F4ZKH2_9PEZI</name>
<dbReference type="SUPFAM" id="SSF51905">
    <property type="entry name" value="FAD/NAD(P)-binding domain"/>
    <property type="match status" value="1"/>
</dbReference>
<protein>
    <recommendedName>
        <fullName evidence="1">FAD dependent oxidoreductase domain-containing protein</fullName>
    </recommendedName>
</protein>
<dbReference type="OrthoDB" id="429143at2759"/>
<dbReference type="InterPro" id="IPR006076">
    <property type="entry name" value="FAD-dep_OxRdtase"/>
</dbReference>
<dbReference type="Proteomes" id="UP000033483">
    <property type="component" value="Unassembled WGS sequence"/>
</dbReference>
<reference evidence="2 3" key="1">
    <citation type="submission" date="2015-03" db="EMBL/GenBank/DDBJ databases">
        <authorList>
            <person name="Radwan O."/>
            <person name="Al-Naeli F.A."/>
            <person name="Rendon G.A."/>
            <person name="Fields C."/>
        </authorList>
    </citation>
    <scope>NUCLEOTIDE SEQUENCE [LARGE SCALE GENOMIC DNA]</scope>
    <source>
        <strain evidence="2">CR-DP1</strain>
    </source>
</reference>
<organism evidence="2 3">
    <name type="scientific">Thielaviopsis punctulata</name>
    <dbReference type="NCBI Taxonomy" id="72032"/>
    <lineage>
        <taxon>Eukaryota</taxon>
        <taxon>Fungi</taxon>
        <taxon>Dikarya</taxon>
        <taxon>Ascomycota</taxon>
        <taxon>Pezizomycotina</taxon>
        <taxon>Sordariomycetes</taxon>
        <taxon>Hypocreomycetidae</taxon>
        <taxon>Microascales</taxon>
        <taxon>Ceratocystidaceae</taxon>
        <taxon>Thielaviopsis</taxon>
    </lineage>
</organism>
<dbReference type="Gene3D" id="3.50.50.60">
    <property type="entry name" value="FAD/NAD(P)-binding domain"/>
    <property type="match status" value="1"/>
</dbReference>
<keyword evidence="3" id="KW-1185">Reference proteome</keyword>
<accession>A0A0F4ZKH2</accession>
<dbReference type="InterPro" id="IPR036188">
    <property type="entry name" value="FAD/NAD-bd_sf"/>
</dbReference>
<dbReference type="AlphaFoldDB" id="A0A0F4ZKH2"/>
<sequence length="456" mass="49402">MAAFLPHANGSSSFWRQTPDVLDNHRSTPQLPTQADIVIIGAGYSGGSLVTHVLNDTASQGKSILVLDARQLCSGATGRNGGHLKPDAYNLISLYADRYGIDAAAEVADFEVANISAVRDFVYDNKVDCDFYLTRAVDVQLDAAHNEKLRLAHEKLVAKGMKAARDVFYIDGTAAEVISGVNGAKGAFTYTAGHVWPYKMVHYMFSRALEKGVNLQTNTPVTSIANEQDTQGFTAVETPRGTIRAKQIIVAANAYTASVLPEFKGRIIPYRGICSHIAPGVHGEKLPVLPNTYAIRFNEKDFDYLIPRADGSVVLGGARAAYIRNTESWYGSVDDSQVIQGVDRYFEGYMQRHFRGWENSGAKTTAVWSGIMGYSADHSPHIGHVPGRPGVFVMAGFTGHGMPQIFLAAKGISDMLFGASFAQTGMPQVFEATASRLASEDNWLAGVIVGLKQESR</sequence>
<evidence type="ECO:0000313" key="2">
    <source>
        <dbReference type="EMBL" id="KKA30621.1"/>
    </source>
</evidence>